<dbReference type="AlphaFoldDB" id="A0A6G9XR32"/>
<keyword evidence="1" id="KW-1133">Transmembrane helix</keyword>
<name>A0A6G9XR32_NOCBR</name>
<feature type="transmembrane region" description="Helical" evidence="1">
    <location>
        <begin position="21"/>
        <end position="44"/>
    </location>
</feature>
<dbReference type="EMBL" id="CP046171">
    <property type="protein sequence ID" value="QIS03377.1"/>
    <property type="molecule type" value="Genomic_DNA"/>
</dbReference>
<gene>
    <name evidence="2" type="ORF">F5X71_14550</name>
</gene>
<dbReference type="Proteomes" id="UP000501705">
    <property type="component" value="Chromosome"/>
</dbReference>
<organism evidence="2 3">
    <name type="scientific">Nocardia brasiliensis</name>
    <dbReference type="NCBI Taxonomy" id="37326"/>
    <lineage>
        <taxon>Bacteria</taxon>
        <taxon>Bacillati</taxon>
        <taxon>Actinomycetota</taxon>
        <taxon>Actinomycetes</taxon>
        <taxon>Mycobacteriales</taxon>
        <taxon>Nocardiaceae</taxon>
        <taxon>Nocardia</taxon>
    </lineage>
</organism>
<evidence type="ECO:0000313" key="3">
    <source>
        <dbReference type="Proteomes" id="UP000501705"/>
    </source>
</evidence>
<evidence type="ECO:0000313" key="2">
    <source>
        <dbReference type="EMBL" id="QIS03377.1"/>
    </source>
</evidence>
<proteinExistence type="predicted"/>
<feature type="transmembrane region" description="Helical" evidence="1">
    <location>
        <begin position="50"/>
        <end position="72"/>
    </location>
</feature>
<keyword evidence="1" id="KW-0812">Transmembrane</keyword>
<reference evidence="2 3" key="1">
    <citation type="journal article" date="2019" name="ACS Chem. Biol.">
        <title>Identification and Mobilization of a Cryptic Antibiotic Biosynthesis Gene Locus from a Human-Pathogenic Nocardia Isolate.</title>
        <authorList>
            <person name="Herisse M."/>
            <person name="Ishida K."/>
            <person name="Porter J.L."/>
            <person name="Howden B."/>
            <person name="Hertweck C."/>
            <person name="Stinear T.P."/>
            <person name="Pidot S.J."/>
        </authorList>
    </citation>
    <scope>NUCLEOTIDE SEQUENCE [LARGE SCALE GENOMIC DNA]</scope>
    <source>
        <strain evidence="2 3">AUSMDU00024985</strain>
    </source>
</reference>
<dbReference type="RefSeq" id="WP_167462446.1">
    <property type="nucleotide sequence ID" value="NZ_CP046171.1"/>
</dbReference>
<keyword evidence="1" id="KW-0472">Membrane</keyword>
<protein>
    <submittedName>
        <fullName evidence="2">Uncharacterized protein</fullName>
    </submittedName>
</protein>
<accession>A0A6G9XR32</accession>
<evidence type="ECO:0000256" key="1">
    <source>
        <dbReference type="SAM" id="Phobius"/>
    </source>
</evidence>
<sequence>MYREQSPPVVVDLAHGAKGKSAAAIAVAGGFGVFGVAAGLTGGVSGSPAVAIAAVVFGAIMLLIALIGLLSWRAVTRPRSLVLEPAGIRWIDPRGSSWSVAWPELAAVSVSRTVNRNPRKLVSSAMVRLDLFPADPGFRQRHPEMERLWEFHGVRNGYRVPFGDIPDSHGLVPRLDAGFRVFAGPRYRGVIDEGFTVGLF</sequence>